<evidence type="ECO:0000259" key="5">
    <source>
        <dbReference type="Pfam" id="PF00174"/>
    </source>
</evidence>
<dbReference type="PRINTS" id="PR00407">
    <property type="entry name" value="EUMOPTERIN"/>
</dbReference>
<dbReference type="GO" id="GO:0006790">
    <property type="term" value="P:sulfur compound metabolic process"/>
    <property type="evidence" value="ECO:0007669"/>
    <property type="project" value="TreeGrafter"/>
</dbReference>
<evidence type="ECO:0000256" key="3">
    <source>
        <dbReference type="ARBA" id="ARBA00022723"/>
    </source>
</evidence>
<dbReference type="PANTHER" id="PTHR19372:SF7">
    <property type="entry name" value="SULFITE OXIDASE, MITOCHONDRIAL"/>
    <property type="match status" value="1"/>
</dbReference>
<evidence type="ECO:0000313" key="7">
    <source>
        <dbReference type="EMBL" id="XCM82749.1"/>
    </source>
</evidence>
<dbReference type="InterPro" id="IPR014756">
    <property type="entry name" value="Ig_E-set"/>
</dbReference>
<dbReference type="InterPro" id="IPR000572">
    <property type="entry name" value="OxRdtase_Mopterin-bd_dom"/>
</dbReference>
<evidence type="ECO:0000256" key="4">
    <source>
        <dbReference type="ARBA" id="ARBA00023002"/>
    </source>
</evidence>
<comment type="cofactor">
    <cofactor evidence="1">
        <name>Mo-molybdopterin</name>
        <dbReference type="ChEBI" id="CHEBI:71302"/>
    </cofactor>
</comment>
<dbReference type="SUPFAM" id="SSF56524">
    <property type="entry name" value="Oxidoreductase molybdopterin-binding domain"/>
    <property type="match status" value="1"/>
</dbReference>
<dbReference type="SUPFAM" id="SSF81296">
    <property type="entry name" value="E set domains"/>
    <property type="match status" value="1"/>
</dbReference>
<dbReference type="EMBL" id="CP159872">
    <property type="protein sequence ID" value="XCM82749.1"/>
    <property type="molecule type" value="Genomic_DNA"/>
</dbReference>
<feature type="domain" description="Moybdenum cofactor oxidoreductase dimerisation" evidence="6">
    <location>
        <begin position="232"/>
        <end position="339"/>
    </location>
</feature>
<name>A0AAU8K3A7_9ACTN</name>
<proteinExistence type="predicted"/>
<dbReference type="Gene3D" id="2.60.40.650">
    <property type="match status" value="1"/>
</dbReference>
<dbReference type="GO" id="GO:0020037">
    <property type="term" value="F:heme binding"/>
    <property type="evidence" value="ECO:0007669"/>
    <property type="project" value="TreeGrafter"/>
</dbReference>
<evidence type="ECO:0000259" key="6">
    <source>
        <dbReference type="Pfam" id="PF03404"/>
    </source>
</evidence>
<dbReference type="GO" id="GO:0030151">
    <property type="term" value="F:molybdenum ion binding"/>
    <property type="evidence" value="ECO:0007669"/>
    <property type="project" value="InterPro"/>
</dbReference>
<dbReference type="InterPro" id="IPR005066">
    <property type="entry name" value="MoCF_OxRdtse_dimer"/>
</dbReference>
<dbReference type="Pfam" id="PF03404">
    <property type="entry name" value="Mo-co_dimer"/>
    <property type="match status" value="1"/>
</dbReference>
<gene>
    <name evidence="7" type="ORF">ABWK59_29465</name>
</gene>
<dbReference type="PANTHER" id="PTHR19372">
    <property type="entry name" value="SULFITE REDUCTASE"/>
    <property type="match status" value="1"/>
</dbReference>
<organism evidence="7">
    <name type="scientific">Kitasatospora camelliae</name>
    <dbReference type="NCBI Taxonomy" id="3156397"/>
    <lineage>
        <taxon>Bacteria</taxon>
        <taxon>Bacillati</taxon>
        <taxon>Actinomycetota</taxon>
        <taxon>Actinomycetes</taxon>
        <taxon>Kitasatosporales</taxon>
        <taxon>Streptomycetaceae</taxon>
        <taxon>Kitasatospora</taxon>
    </lineage>
</organism>
<keyword evidence="4" id="KW-0560">Oxidoreductase</keyword>
<dbReference type="InterPro" id="IPR036374">
    <property type="entry name" value="OxRdtase_Mopterin-bd_sf"/>
</dbReference>
<dbReference type="GO" id="GO:0008482">
    <property type="term" value="F:sulfite oxidase activity"/>
    <property type="evidence" value="ECO:0007669"/>
    <property type="project" value="TreeGrafter"/>
</dbReference>
<evidence type="ECO:0000256" key="2">
    <source>
        <dbReference type="ARBA" id="ARBA00022505"/>
    </source>
</evidence>
<feature type="domain" description="Oxidoreductase molybdopterin-binding" evidence="5">
    <location>
        <begin position="38"/>
        <end position="212"/>
    </location>
</feature>
<dbReference type="AlphaFoldDB" id="A0AAU8K3A7"/>
<reference evidence="7" key="1">
    <citation type="submission" date="2024-06" db="EMBL/GenBank/DDBJ databases">
        <title>The genome sequences of Kitasatospora sp. strain HUAS MG31.</title>
        <authorList>
            <person name="Mo P."/>
        </authorList>
    </citation>
    <scope>NUCLEOTIDE SEQUENCE</scope>
    <source>
        <strain evidence="7">HUAS MG31</strain>
    </source>
</reference>
<keyword evidence="3" id="KW-0479">Metal-binding</keyword>
<dbReference type="Gene3D" id="3.90.420.10">
    <property type="entry name" value="Oxidoreductase, molybdopterin-binding domain"/>
    <property type="match status" value="1"/>
</dbReference>
<dbReference type="CDD" id="cd02110">
    <property type="entry name" value="SO_family_Moco_dimer"/>
    <property type="match status" value="1"/>
</dbReference>
<dbReference type="Pfam" id="PF00174">
    <property type="entry name" value="Oxidored_molyb"/>
    <property type="match status" value="1"/>
</dbReference>
<dbReference type="GO" id="GO:0043546">
    <property type="term" value="F:molybdopterin cofactor binding"/>
    <property type="evidence" value="ECO:0007669"/>
    <property type="project" value="TreeGrafter"/>
</dbReference>
<sequence>MTGWRPRTVTEEPYNAETPPAALVPRLTPVDAFFVRDHFGVPTIDPATWRLTVDGAVDRPYRLSHRELLALADREGAREVEVVLECAGNGRALMEPRPPGVPWGEHAVGCARFAGVPLAAVLGPAGVRAEAVELVFTGADSGEVDGRDTPFERALPVAAALHPDTLLATRMNGEPLTRRHGAPVRLVVPGRYGVAGVKWLVGVRAVVEPFNGPFQGGSYVYRESRGTPEGPVAELRVRALLTEPAPGAPLRAGEENVLRGRAWSGGGAAVVRVEVRIDRGEWRAADLEAPGGPYGWTPWSLRWTPGTTGVHTVTVRATDAEGRTQPLTAPWNAGGYGCNPAARRELEVH</sequence>
<protein>
    <submittedName>
        <fullName evidence="7">Sulfite oxidase</fullName>
    </submittedName>
</protein>
<dbReference type="RefSeq" id="WP_354643682.1">
    <property type="nucleotide sequence ID" value="NZ_CP159872.1"/>
</dbReference>
<keyword evidence="2" id="KW-0500">Molybdenum</keyword>
<evidence type="ECO:0000256" key="1">
    <source>
        <dbReference type="ARBA" id="ARBA00001924"/>
    </source>
</evidence>
<dbReference type="InterPro" id="IPR008335">
    <property type="entry name" value="Mopterin_OxRdtase_euk"/>
</dbReference>
<dbReference type="KEGG" id="kcm:ABWK59_29465"/>
<accession>A0AAU8K3A7</accession>